<dbReference type="Pfam" id="PF13499">
    <property type="entry name" value="EF-hand_7"/>
    <property type="match status" value="3"/>
</dbReference>
<accession>A0A0M0JF05</accession>
<evidence type="ECO:0000256" key="4">
    <source>
        <dbReference type="PROSITE-ProRule" id="PRU00023"/>
    </source>
</evidence>
<sequence>MAPATKATTQRTEPATVVVGVSELLLAKNTKKARVRVELPDGLATAQQTPAIDMQGGNRSVRVDWSISIPIQPGGSAWTALEAALERRAQPEAAAIRFTVLDESTGVIGDAVVDLSRLAEYGRYDKESPKMTLNVVDKRGVAHGQLIAHVQALEAVRLVLKGAPSPPPPLPLSIEPKVKKAFETFDKNGDGSIDADELREALKYLGLNASAAQTREVLERYDTGFRDGKLDLGEFARLVQDLNSFTGGGGALDGGMGTADERVRVAFSRFDVDGNGRLDAVEIKQALATLGMVASSSEAVAVLQKYDTDRSGGVELAEFAQLVNDLIAFQGGGSKDIPHEVRKAFAHFDSDGNGRIDAFELRTALHHLGVEASSAQALAVLKKYDVDRSRELDIDEFAKLVMDVREFQKGVSRDKVLEQLKLPQVVMLLNRHRTALDELFSAFARRDETFVLASGLAHTDEELRAAFATFDPEGSGAIDAKALGGALARLGVPTNGEQAERVLARYQPGSGSSMVGLSEFRALVADLRRFATAAAPEPSAAKGGAVLSEATSRMLGVEELLSMCHGFRLVPDRLREEEVKTAVREMQPSSTAVGQLQPFKRLFFDEVLLRMAHVVASRTGGVQSAEPHVRLEELFQFMRLDTVAAMRMLMRTHMLIEACTSGELAQVRRLLGEGAPVDGRGYDGWSPLHRAAAYGHEEAVEALIHAGASLPLKTPDGFSALHWACEYGHPGVVRLLLKARAPVADVSDETLWTPLHRAALDGHLAVVKLLLSEGAPVAVRDREGDTPLHDAARNGHLAVGQGTGGRVARGHAPR</sequence>
<keyword evidence="2" id="KW-0106">Calcium</keyword>
<keyword evidence="3 4" id="KW-0040">ANK repeat</keyword>
<dbReference type="SMART" id="SM00054">
    <property type="entry name" value="EFh"/>
    <property type="match status" value="7"/>
</dbReference>
<name>A0A0M0JF05_9EUKA</name>
<dbReference type="Gene3D" id="1.25.40.20">
    <property type="entry name" value="Ankyrin repeat-containing domain"/>
    <property type="match status" value="1"/>
</dbReference>
<dbReference type="OrthoDB" id="426293at2759"/>
<dbReference type="PROSITE" id="PS50297">
    <property type="entry name" value="ANK_REP_REGION"/>
    <property type="match status" value="3"/>
</dbReference>
<dbReference type="Pfam" id="PF12796">
    <property type="entry name" value="Ank_2"/>
    <property type="match status" value="2"/>
</dbReference>
<dbReference type="InterPro" id="IPR002048">
    <property type="entry name" value="EF_hand_dom"/>
</dbReference>
<dbReference type="SUPFAM" id="SSF47473">
    <property type="entry name" value="EF-hand"/>
    <property type="match status" value="3"/>
</dbReference>
<dbReference type="FunFam" id="1.10.238.10:FF:000001">
    <property type="entry name" value="Calmodulin 1"/>
    <property type="match status" value="1"/>
</dbReference>
<dbReference type="SUPFAM" id="SSF48403">
    <property type="entry name" value="Ankyrin repeat"/>
    <property type="match status" value="1"/>
</dbReference>
<feature type="repeat" description="ANK" evidence="4">
    <location>
        <begin position="683"/>
        <end position="715"/>
    </location>
</feature>
<feature type="domain" description="EF-hand" evidence="6">
    <location>
        <begin position="458"/>
        <end position="493"/>
    </location>
</feature>
<dbReference type="InterPro" id="IPR018247">
    <property type="entry name" value="EF_Hand_1_Ca_BS"/>
</dbReference>
<keyword evidence="1" id="KW-0677">Repeat</keyword>
<evidence type="ECO:0000313" key="7">
    <source>
        <dbReference type="EMBL" id="KOO25174.1"/>
    </source>
</evidence>
<dbReference type="GO" id="GO:0005509">
    <property type="term" value="F:calcium ion binding"/>
    <property type="evidence" value="ECO:0007669"/>
    <property type="project" value="InterPro"/>
</dbReference>
<evidence type="ECO:0000256" key="2">
    <source>
        <dbReference type="ARBA" id="ARBA00022837"/>
    </source>
</evidence>
<gene>
    <name evidence="7" type="ORF">Ctob_001753</name>
</gene>
<comment type="caution">
    <text evidence="7">The sequence shown here is derived from an EMBL/GenBank/DDBJ whole genome shotgun (WGS) entry which is preliminary data.</text>
</comment>
<proteinExistence type="predicted"/>
<evidence type="ECO:0000259" key="6">
    <source>
        <dbReference type="PROSITE" id="PS50222"/>
    </source>
</evidence>
<dbReference type="GO" id="GO:0004842">
    <property type="term" value="F:ubiquitin-protein transferase activity"/>
    <property type="evidence" value="ECO:0007669"/>
    <property type="project" value="TreeGrafter"/>
</dbReference>
<evidence type="ECO:0000256" key="1">
    <source>
        <dbReference type="ARBA" id="ARBA00022737"/>
    </source>
</evidence>
<dbReference type="PANTHER" id="PTHR24171">
    <property type="entry name" value="ANKYRIN REPEAT DOMAIN-CONTAINING PROTEIN 39-RELATED"/>
    <property type="match status" value="1"/>
</dbReference>
<reference evidence="8" key="1">
    <citation type="journal article" date="2015" name="PLoS Genet.">
        <title>Genome Sequence and Transcriptome Analyses of Chrysochromulina tobin: Metabolic Tools for Enhanced Algal Fitness in the Prominent Order Prymnesiales (Haptophyceae).</title>
        <authorList>
            <person name="Hovde B.T."/>
            <person name="Deodato C.R."/>
            <person name="Hunsperger H.M."/>
            <person name="Ryken S.A."/>
            <person name="Yost W."/>
            <person name="Jha R.K."/>
            <person name="Patterson J."/>
            <person name="Monnat R.J. Jr."/>
            <person name="Barlow S.B."/>
            <person name="Starkenburg S.R."/>
            <person name="Cattolico R.A."/>
        </authorList>
    </citation>
    <scope>NUCLEOTIDE SEQUENCE</scope>
    <source>
        <strain evidence="8">CCMP291</strain>
    </source>
</reference>
<dbReference type="InterPro" id="IPR036770">
    <property type="entry name" value="Ankyrin_rpt-contain_sf"/>
</dbReference>
<protein>
    <recommendedName>
        <fullName evidence="6">EF-hand domain-containing protein</fullName>
    </recommendedName>
</protein>
<dbReference type="SMART" id="SM00248">
    <property type="entry name" value="ANK"/>
    <property type="match status" value="3"/>
</dbReference>
<dbReference type="PANTHER" id="PTHR24171:SF8">
    <property type="entry name" value="BRCA1-ASSOCIATED RING DOMAIN PROTEIN 1"/>
    <property type="match status" value="1"/>
</dbReference>
<dbReference type="PROSITE" id="PS50088">
    <property type="entry name" value="ANK_REPEAT"/>
    <property type="match status" value="3"/>
</dbReference>
<dbReference type="Proteomes" id="UP000037460">
    <property type="component" value="Unassembled WGS sequence"/>
</dbReference>
<dbReference type="Gene3D" id="1.10.238.10">
    <property type="entry name" value="EF-hand"/>
    <property type="match status" value="3"/>
</dbReference>
<dbReference type="AlphaFoldDB" id="A0A0M0JF05"/>
<dbReference type="PROSITE" id="PS50222">
    <property type="entry name" value="EF_HAND_2"/>
    <property type="match status" value="6"/>
</dbReference>
<feature type="domain" description="EF-hand" evidence="6">
    <location>
        <begin position="258"/>
        <end position="293"/>
    </location>
</feature>
<feature type="repeat" description="ANK" evidence="4">
    <location>
        <begin position="716"/>
        <end position="748"/>
    </location>
</feature>
<dbReference type="GO" id="GO:0085020">
    <property type="term" value="P:protein K6-linked ubiquitination"/>
    <property type="evidence" value="ECO:0007669"/>
    <property type="project" value="TreeGrafter"/>
</dbReference>
<organism evidence="7 8">
    <name type="scientific">Chrysochromulina tobinii</name>
    <dbReference type="NCBI Taxonomy" id="1460289"/>
    <lineage>
        <taxon>Eukaryota</taxon>
        <taxon>Haptista</taxon>
        <taxon>Haptophyta</taxon>
        <taxon>Prymnesiophyceae</taxon>
        <taxon>Prymnesiales</taxon>
        <taxon>Chrysochromulinaceae</taxon>
        <taxon>Chrysochromulina</taxon>
    </lineage>
</organism>
<dbReference type="PRINTS" id="PR01415">
    <property type="entry name" value="ANKYRIN"/>
</dbReference>
<feature type="domain" description="EF-hand" evidence="6">
    <location>
        <begin position="173"/>
        <end position="208"/>
    </location>
</feature>
<feature type="domain" description="EF-hand" evidence="6">
    <location>
        <begin position="372"/>
        <end position="407"/>
    </location>
</feature>
<dbReference type="InterPro" id="IPR002110">
    <property type="entry name" value="Ankyrin_rpt"/>
</dbReference>
<dbReference type="PROSITE" id="PS00018">
    <property type="entry name" value="EF_HAND_1"/>
    <property type="match status" value="4"/>
</dbReference>
<feature type="repeat" description="ANK" evidence="4">
    <location>
        <begin position="750"/>
        <end position="782"/>
    </location>
</feature>
<evidence type="ECO:0000256" key="3">
    <source>
        <dbReference type="ARBA" id="ARBA00023043"/>
    </source>
</evidence>
<evidence type="ECO:0000256" key="5">
    <source>
        <dbReference type="SAM" id="MobiDB-lite"/>
    </source>
</evidence>
<dbReference type="EMBL" id="JWZX01003011">
    <property type="protein sequence ID" value="KOO25174.1"/>
    <property type="molecule type" value="Genomic_DNA"/>
</dbReference>
<keyword evidence="8" id="KW-1185">Reference proteome</keyword>
<feature type="domain" description="EF-hand" evidence="6">
    <location>
        <begin position="294"/>
        <end position="329"/>
    </location>
</feature>
<feature type="region of interest" description="Disordered" evidence="5">
    <location>
        <begin position="785"/>
        <end position="814"/>
    </location>
</feature>
<dbReference type="InterPro" id="IPR011992">
    <property type="entry name" value="EF-hand-dom_pair"/>
</dbReference>
<evidence type="ECO:0000313" key="8">
    <source>
        <dbReference type="Proteomes" id="UP000037460"/>
    </source>
</evidence>
<feature type="domain" description="EF-hand" evidence="6">
    <location>
        <begin position="336"/>
        <end position="371"/>
    </location>
</feature>